<proteinExistence type="predicted"/>
<feature type="compositionally biased region" description="Basic and acidic residues" evidence="1">
    <location>
        <begin position="26"/>
        <end position="39"/>
    </location>
</feature>
<dbReference type="RefSeq" id="WP_133528440.1">
    <property type="nucleotide sequence ID" value="NZ_SNXO01000017.1"/>
</dbReference>
<gene>
    <name evidence="3" type="ORF">EV211_11710</name>
</gene>
<dbReference type="AlphaFoldDB" id="A0A4R6Q311"/>
<name>A0A4R6Q311_9FIRM</name>
<keyword evidence="2" id="KW-0732">Signal</keyword>
<evidence type="ECO:0000313" key="4">
    <source>
        <dbReference type="Proteomes" id="UP000295500"/>
    </source>
</evidence>
<dbReference type="EMBL" id="SNXO01000017">
    <property type="protein sequence ID" value="TDP56297.1"/>
    <property type="molecule type" value="Genomic_DNA"/>
</dbReference>
<feature type="compositionally biased region" description="Low complexity" evidence="1">
    <location>
        <begin position="62"/>
        <end position="75"/>
    </location>
</feature>
<evidence type="ECO:0000256" key="2">
    <source>
        <dbReference type="SAM" id="SignalP"/>
    </source>
</evidence>
<feature type="chain" id="PRO_5039665353" description="Lipocalin-like protein" evidence="2">
    <location>
        <begin position="21"/>
        <end position="180"/>
    </location>
</feature>
<sequence>MRKKIFVIFMICLMVAFCFACGSKSSTKDKDSSGSKSDTEQAQSGDSGSSDSTEKTDEGDSTDPANEDTTAATTENKTDAQASKLYIGTWKLKGLLDSDGSITDAGSCKYIVNKDGSYTAKGTIDGKDIAESGTWTLNGKKKLVAGDQTLGINSDGYMLRYSGERNGKGYKLYYAFKKSK</sequence>
<dbReference type="Proteomes" id="UP000295500">
    <property type="component" value="Unassembled WGS sequence"/>
</dbReference>
<comment type="caution">
    <text evidence="3">The sequence shown here is derived from an EMBL/GenBank/DDBJ whole genome shotgun (WGS) entry which is preliminary data.</text>
</comment>
<feature type="region of interest" description="Disordered" evidence="1">
    <location>
        <begin position="25"/>
        <end position="77"/>
    </location>
</feature>
<feature type="signal peptide" evidence="2">
    <location>
        <begin position="1"/>
        <end position="20"/>
    </location>
</feature>
<keyword evidence="4" id="KW-1185">Reference proteome</keyword>
<evidence type="ECO:0000256" key="1">
    <source>
        <dbReference type="SAM" id="MobiDB-lite"/>
    </source>
</evidence>
<accession>A0A4R6Q311</accession>
<organism evidence="3 4">
    <name type="scientific">Aminicella lysinilytica</name>
    <dbReference type="NCBI Taxonomy" id="433323"/>
    <lineage>
        <taxon>Bacteria</taxon>
        <taxon>Bacillati</taxon>
        <taxon>Bacillota</taxon>
        <taxon>Clostridia</taxon>
        <taxon>Peptostreptococcales</taxon>
        <taxon>Anaerovoracaceae</taxon>
        <taxon>Aminicella</taxon>
    </lineage>
</organism>
<evidence type="ECO:0008006" key="5">
    <source>
        <dbReference type="Google" id="ProtNLM"/>
    </source>
</evidence>
<evidence type="ECO:0000313" key="3">
    <source>
        <dbReference type="EMBL" id="TDP56297.1"/>
    </source>
</evidence>
<reference evidence="3 4" key="1">
    <citation type="submission" date="2019-03" db="EMBL/GenBank/DDBJ databases">
        <title>Genomic Encyclopedia of Type Strains, Phase IV (KMG-IV): sequencing the most valuable type-strain genomes for metagenomic binning, comparative biology and taxonomic classification.</title>
        <authorList>
            <person name="Goeker M."/>
        </authorList>
    </citation>
    <scope>NUCLEOTIDE SEQUENCE [LARGE SCALE GENOMIC DNA]</scope>
    <source>
        <strain evidence="3 4">DSM 28287</strain>
    </source>
</reference>
<protein>
    <recommendedName>
        <fullName evidence="5">Lipocalin-like protein</fullName>
    </recommendedName>
</protein>